<evidence type="ECO:0000256" key="1">
    <source>
        <dbReference type="PROSITE-ProRule" id="PRU00267"/>
    </source>
</evidence>
<accession>A0A8J8NVP4</accession>
<keyword evidence="1" id="KW-0539">Nucleus</keyword>
<dbReference type="CDD" id="cd00084">
    <property type="entry name" value="HMG-box_SF"/>
    <property type="match status" value="1"/>
</dbReference>
<comment type="caution">
    <text evidence="3">The sequence shown here is derived from an EMBL/GenBank/DDBJ whole genome shotgun (WGS) entry which is preliminary data.</text>
</comment>
<feature type="DNA-binding region" description="HMG box" evidence="1">
    <location>
        <begin position="4"/>
        <end position="75"/>
    </location>
</feature>
<evidence type="ECO:0000313" key="4">
    <source>
        <dbReference type="Proteomes" id="UP000785679"/>
    </source>
</evidence>
<dbReference type="Proteomes" id="UP000785679">
    <property type="component" value="Unassembled WGS sequence"/>
</dbReference>
<evidence type="ECO:0000259" key="2">
    <source>
        <dbReference type="PROSITE" id="PS50118"/>
    </source>
</evidence>
<organism evidence="3 4">
    <name type="scientific">Halteria grandinella</name>
    <dbReference type="NCBI Taxonomy" id="5974"/>
    <lineage>
        <taxon>Eukaryota</taxon>
        <taxon>Sar</taxon>
        <taxon>Alveolata</taxon>
        <taxon>Ciliophora</taxon>
        <taxon>Intramacronucleata</taxon>
        <taxon>Spirotrichea</taxon>
        <taxon>Stichotrichia</taxon>
        <taxon>Sporadotrichida</taxon>
        <taxon>Halteriidae</taxon>
        <taxon>Halteria</taxon>
    </lineage>
</organism>
<name>A0A8J8NVP4_HALGN</name>
<dbReference type="SUPFAM" id="SSF47095">
    <property type="entry name" value="HMG-box"/>
    <property type="match status" value="1"/>
</dbReference>
<dbReference type="InterPro" id="IPR009071">
    <property type="entry name" value="HMG_box_dom"/>
</dbReference>
<reference evidence="3" key="1">
    <citation type="submission" date="2019-06" db="EMBL/GenBank/DDBJ databases">
        <authorList>
            <person name="Zheng W."/>
        </authorList>
    </citation>
    <scope>NUCLEOTIDE SEQUENCE</scope>
    <source>
        <strain evidence="3">QDHG01</strain>
    </source>
</reference>
<dbReference type="InterPro" id="IPR036910">
    <property type="entry name" value="HMG_box_dom_sf"/>
</dbReference>
<keyword evidence="4" id="KW-1185">Reference proteome</keyword>
<dbReference type="AlphaFoldDB" id="A0A8J8NVP4"/>
<dbReference type="Pfam" id="PF00505">
    <property type="entry name" value="HMG_box"/>
    <property type="match status" value="1"/>
</dbReference>
<keyword evidence="1" id="KW-0238">DNA-binding</keyword>
<dbReference type="GO" id="GO:0005634">
    <property type="term" value="C:nucleus"/>
    <property type="evidence" value="ECO:0007669"/>
    <property type="project" value="UniProtKB-UniRule"/>
</dbReference>
<feature type="domain" description="HMG box" evidence="2">
    <location>
        <begin position="4"/>
        <end position="75"/>
    </location>
</feature>
<gene>
    <name evidence="3" type="ORF">FGO68_gene13815</name>
</gene>
<sequence length="91" mass="10524">MLFAQQVTLSHLQYALQYRETLKSSSEGQVKLGIAEQSAEIGRAWNLLPESDKKPYTLAYEHARQQYDIHVKGVRDSRKDAYLEQVNHTFV</sequence>
<dbReference type="Gene3D" id="1.10.30.10">
    <property type="entry name" value="High mobility group box domain"/>
    <property type="match status" value="1"/>
</dbReference>
<protein>
    <recommendedName>
        <fullName evidence="2">HMG box domain-containing protein</fullName>
    </recommendedName>
</protein>
<dbReference type="EMBL" id="RRYP01005489">
    <property type="protein sequence ID" value="TNV81988.1"/>
    <property type="molecule type" value="Genomic_DNA"/>
</dbReference>
<proteinExistence type="predicted"/>
<dbReference type="GO" id="GO:0003677">
    <property type="term" value="F:DNA binding"/>
    <property type="evidence" value="ECO:0007669"/>
    <property type="project" value="UniProtKB-UniRule"/>
</dbReference>
<evidence type="ECO:0000313" key="3">
    <source>
        <dbReference type="EMBL" id="TNV81988.1"/>
    </source>
</evidence>
<dbReference type="PROSITE" id="PS50118">
    <property type="entry name" value="HMG_BOX_2"/>
    <property type="match status" value="1"/>
</dbReference>